<protein>
    <submittedName>
        <fullName evidence="8">Endo-1,4-beta-xylanase</fullName>
    </submittedName>
</protein>
<feature type="signal peptide" evidence="4">
    <location>
        <begin position="1"/>
        <end position="30"/>
    </location>
</feature>
<evidence type="ECO:0000256" key="1">
    <source>
        <dbReference type="ARBA" id="ARBA00022801"/>
    </source>
</evidence>
<keyword evidence="2" id="KW-0119">Carbohydrate metabolism</keyword>
<evidence type="ECO:0000256" key="2">
    <source>
        <dbReference type="ARBA" id="ARBA00023277"/>
    </source>
</evidence>
<keyword evidence="3" id="KW-0624">Polysaccharide degradation</keyword>
<dbReference type="InterPro" id="IPR012291">
    <property type="entry name" value="CBM2_carb-bd_dom_sf"/>
</dbReference>
<evidence type="ECO:0000313" key="8">
    <source>
        <dbReference type="EMBL" id="MBD7910579.1"/>
    </source>
</evidence>
<evidence type="ECO:0000256" key="4">
    <source>
        <dbReference type="SAM" id="SignalP"/>
    </source>
</evidence>
<dbReference type="InterPro" id="IPR013783">
    <property type="entry name" value="Ig-like_fold"/>
</dbReference>
<organism evidence="8 9">
    <name type="scientific">Clostridium cibarium</name>
    <dbReference type="NCBI Taxonomy" id="2762247"/>
    <lineage>
        <taxon>Bacteria</taxon>
        <taxon>Bacillati</taxon>
        <taxon>Bacillota</taxon>
        <taxon>Clostridia</taxon>
        <taxon>Eubacteriales</taxon>
        <taxon>Clostridiaceae</taxon>
        <taxon>Clostridium</taxon>
    </lineage>
</organism>
<dbReference type="Pfam" id="PF00331">
    <property type="entry name" value="Glyco_hydro_10"/>
    <property type="match status" value="1"/>
</dbReference>
<dbReference type="SMART" id="SM00633">
    <property type="entry name" value="Glyco_10"/>
    <property type="match status" value="1"/>
</dbReference>
<dbReference type="InterPro" id="IPR001919">
    <property type="entry name" value="CBD2"/>
</dbReference>
<dbReference type="SUPFAM" id="SSF51445">
    <property type="entry name" value="(Trans)glycosidases"/>
    <property type="match status" value="1"/>
</dbReference>
<evidence type="ECO:0000313" key="9">
    <source>
        <dbReference type="Proteomes" id="UP000627781"/>
    </source>
</evidence>
<dbReference type="Pfam" id="PF00553">
    <property type="entry name" value="CBM_2"/>
    <property type="match status" value="1"/>
</dbReference>
<keyword evidence="1" id="KW-0378">Hydrolase</keyword>
<dbReference type="EMBL" id="JACSRA010000005">
    <property type="protein sequence ID" value="MBD7910579.1"/>
    <property type="molecule type" value="Genomic_DNA"/>
</dbReference>
<dbReference type="InterPro" id="IPR008965">
    <property type="entry name" value="CBM2/CBM3_carb-bd_dom_sf"/>
</dbReference>
<dbReference type="PROSITE" id="PS51173">
    <property type="entry name" value="CBM2"/>
    <property type="match status" value="1"/>
</dbReference>
<dbReference type="Proteomes" id="UP000627781">
    <property type="component" value="Unassembled WGS sequence"/>
</dbReference>
<feature type="chain" id="PRO_5045559034" evidence="4">
    <location>
        <begin position="31"/>
        <end position="525"/>
    </location>
</feature>
<dbReference type="InterPro" id="IPR003961">
    <property type="entry name" value="FN3_dom"/>
</dbReference>
<dbReference type="RefSeq" id="WP_185966736.1">
    <property type="nucleotide sequence ID" value="NZ_JACSRA010000005.1"/>
</dbReference>
<dbReference type="CDD" id="cd00063">
    <property type="entry name" value="FN3"/>
    <property type="match status" value="1"/>
</dbReference>
<keyword evidence="9" id="KW-1185">Reference proteome</keyword>
<dbReference type="Gene3D" id="2.60.40.290">
    <property type="match status" value="1"/>
</dbReference>
<sequence>MLKSKITKTIIKFIIPIFILSSMSTFKVHAEETKTAETKFLGNIFDNTAPSDFANYWNQVTPENGTKWGSVEQTQDNMSWNWADKDYNYAKTNNFPFKFHTLVWGSQQPKWIDSLSATDQKGEVEEWIQAAGERYPNSDFVDVVNEPLHAKPSYKDAIGGDGSTGWDWIIWSFEQAKKAFPNSKLLINEYGIIGDPAAAKQYVQIINILKEKGLIDGIGIQCHQFNVDTVSVKTMNDVLGILDTTGLPIYVSELDITGDDATQLARYKEKFPVLWEHKSVKGITLWGYIQGKTWKDNTHLVTTTGEERPALKWLKYYVSGAPDTEAPTAPTGLTNTSKTSNSISLSWTASSDNVGVGTYDIYNGEKLVGSTSSTSYTVTGLSPSTDYSFTVKAKDMSGNESPASDAITATTADSSVAPLSDIVVAYNVNSWGDGGTVNVTIKNTGKTDINGWTLDWTLPENQSIANLWCGSYTTSGNSVSVKDAGWNGHIAANGGTATFGFNINFNGSSEKPTEFTINGLKCQVQ</sequence>
<dbReference type="Pfam" id="PF00041">
    <property type="entry name" value="fn3"/>
    <property type="match status" value="1"/>
</dbReference>
<evidence type="ECO:0000259" key="7">
    <source>
        <dbReference type="PROSITE" id="PS51760"/>
    </source>
</evidence>
<feature type="domain" description="Fibronectin type-III" evidence="5">
    <location>
        <begin position="326"/>
        <end position="414"/>
    </location>
</feature>
<dbReference type="Gene3D" id="3.20.20.80">
    <property type="entry name" value="Glycosidases"/>
    <property type="match status" value="1"/>
</dbReference>
<feature type="domain" description="GH10" evidence="7">
    <location>
        <begin position="35"/>
        <end position="317"/>
    </location>
</feature>
<name>A0ABR8PQY1_9CLOT</name>
<dbReference type="InterPro" id="IPR017853">
    <property type="entry name" value="GH"/>
</dbReference>
<keyword evidence="4" id="KW-0732">Signal</keyword>
<dbReference type="PANTHER" id="PTHR31490">
    <property type="entry name" value="GLYCOSYL HYDROLASE"/>
    <property type="match status" value="1"/>
</dbReference>
<gene>
    <name evidence="8" type="ORF">H9661_04315</name>
</gene>
<dbReference type="InterPro" id="IPR036116">
    <property type="entry name" value="FN3_sf"/>
</dbReference>
<dbReference type="SUPFAM" id="SSF49265">
    <property type="entry name" value="Fibronectin type III"/>
    <property type="match status" value="1"/>
</dbReference>
<dbReference type="SUPFAM" id="SSF49384">
    <property type="entry name" value="Carbohydrate-binding domain"/>
    <property type="match status" value="1"/>
</dbReference>
<dbReference type="InterPro" id="IPR001000">
    <property type="entry name" value="GH10_dom"/>
</dbReference>
<dbReference type="Gene3D" id="2.60.40.10">
    <property type="entry name" value="Immunoglobulins"/>
    <property type="match status" value="1"/>
</dbReference>
<dbReference type="SMART" id="SM00060">
    <property type="entry name" value="FN3"/>
    <property type="match status" value="1"/>
</dbReference>
<feature type="domain" description="CBM2" evidence="6">
    <location>
        <begin position="407"/>
        <end position="525"/>
    </location>
</feature>
<dbReference type="PANTHER" id="PTHR31490:SF1">
    <property type="entry name" value="ENDO-1,4-BETA-XYLANASE 1"/>
    <property type="match status" value="1"/>
</dbReference>
<dbReference type="PROSITE" id="PS50853">
    <property type="entry name" value="FN3"/>
    <property type="match status" value="1"/>
</dbReference>
<comment type="caution">
    <text evidence="8">The sequence shown here is derived from an EMBL/GenBank/DDBJ whole genome shotgun (WGS) entry which is preliminary data.</text>
</comment>
<dbReference type="InterPro" id="IPR044846">
    <property type="entry name" value="GH10"/>
</dbReference>
<proteinExistence type="predicted"/>
<evidence type="ECO:0000259" key="5">
    <source>
        <dbReference type="PROSITE" id="PS50853"/>
    </source>
</evidence>
<reference evidence="8 9" key="1">
    <citation type="submission" date="2020-08" db="EMBL/GenBank/DDBJ databases">
        <title>A Genomic Blueprint of the Chicken Gut Microbiome.</title>
        <authorList>
            <person name="Gilroy R."/>
            <person name="Ravi A."/>
            <person name="Getino M."/>
            <person name="Pursley I."/>
            <person name="Horton D.L."/>
            <person name="Alikhan N.-F."/>
            <person name="Baker D."/>
            <person name="Gharbi K."/>
            <person name="Hall N."/>
            <person name="Watson M."/>
            <person name="Adriaenssens E.M."/>
            <person name="Foster-Nyarko E."/>
            <person name="Jarju S."/>
            <person name="Secka A."/>
            <person name="Antonio M."/>
            <person name="Oren A."/>
            <person name="Chaudhuri R."/>
            <person name="La Ragione R.M."/>
            <person name="Hildebrand F."/>
            <person name="Pallen M.J."/>
        </authorList>
    </citation>
    <scope>NUCLEOTIDE SEQUENCE [LARGE SCALE GENOMIC DNA]</scope>
    <source>
        <strain evidence="8 9">Sa3CVN1</strain>
    </source>
</reference>
<evidence type="ECO:0000256" key="3">
    <source>
        <dbReference type="ARBA" id="ARBA00023326"/>
    </source>
</evidence>
<evidence type="ECO:0000259" key="6">
    <source>
        <dbReference type="PROSITE" id="PS51173"/>
    </source>
</evidence>
<accession>A0ABR8PQY1</accession>
<dbReference type="PROSITE" id="PS51760">
    <property type="entry name" value="GH10_2"/>
    <property type="match status" value="1"/>
</dbReference>
<dbReference type="SMART" id="SM00637">
    <property type="entry name" value="CBD_II"/>
    <property type="match status" value="1"/>
</dbReference>